<reference evidence="2" key="1">
    <citation type="submission" date="2016-01" db="EMBL/GenBank/DDBJ databases">
        <authorList>
            <person name="Peeters C."/>
        </authorList>
    </citation>
    <scope>NUCLEOTIDE SEQUENCE</scope>
    <source>
        <strain evidence="2">LMG 29320</strain>
    </source>
</reference>
<proteinExistence type="predicted"/>
<sequence length="183" mass="20438">MRSNSTRDNARLGYTRSRKPHCRSGRASARHRGIVVEARILARIFDDEHVLGRQCVRADSQIPRCLARAYADSRLEPQTTVVHERDERHRHSKHVRKQARETIECRSVRPRTTGSRGRASAANAARVSAQVNMTPATVFSATSWISPTRLPSLVRMTPVVNAAAGFCEDDARSVDAECHVVES</sequence>
<evidence type="ECO:0000313" key="3">
    <source>
        <dbReference type="Proteomes" id="UP000054903"/>
    </source>
</evidence>
<organism evidence="2 3">
    <name type="scientific">Caballeronia fortuita</name>
    <dbReference type="NCBI Taxonomy" id="1777138"/>
    <lineage>
        <taxon>Bacteria</taxon>
        <taxon>Pseudomonadati</taxon>
        <taxon>Pseudomonadota</taxon>
        <taxon>Betaproteobacteria</taxon>
        <taxon>Burkholderiales</taxon>
        <taxon>Burkholderiaceae</taxon>
        <taxon>Caballeronia</taxon>
    </lineage>
</organism>
<gene>
    <name evidence="2" type="ORF">AWB77_06088</name>
</gene>
<feature type="region of interest" description="Disordered" evidence="1">
    <location>
        <begin position="1"/>
        <end position="29"/>
    </location>
</feature>
<evidence type="ECO:0000256" key="1">
    <source>
        <dbReference type="SAM" id="MobiDB-lite"/>
    </source>
</evidence>
<name>A0A158E122_9BURK</name>
<keyword evidence="3" id="KW-1185">Reference proteome</keyword>
<protein>
    <submittedName>
        <fullName evidence="2">Uncharacterized protein</fullName>
    </submittedName>
</protein>
<dbReference type="AlphaFoldDB" id="A0A158E122"/>
<dbReference type="Proteomes" id="UP000054903">
    <property type="component" value="Unassembled WGS sequence"/>
</dbReference>
<comment type="caution">
    <text evidence="2">The sequence shown here is derived from an EMBL/GenBank/DDBJ whole genome shotgun (WGS) entry which is preliminary data.</text>
</comment>
<feature type="compositionally biased region" description="Basic residues" evidence="1">
    <location>
        <begin position="16"/>
        <end position="29"/>
    </location>
</feature>
<accession>A0A158E122</accession>
<dbReference type="STRING" id="1777138.AWB77_06088"/>
<evidence type="ECO:0000313" key="2">
    <source>
        <dbReference type="EMBL" id="SAL00136.1"/>
    </source>
</evidence>
<dbReference type="EMBL" id="FCNX02000020">
    <property type="protein sequence ID" value="SAL00136.1"/>
    <property type="molecule type" value="Genomic_DNA"/>
</dbReference>